<dbReference type="PATRIC" id="fig|1618207.4.peg.102"/>
<name>A0A0D4BVR4_9MICC</name>
<feature type="transmembrane region" description="Helical" evidence="1">
    <location>
        <begin position="59"/>
        <end position="80"/>
    </location>
</feature>
<dbReference type="Pfam" id="PF08592">
    <property type="entry name" value="Anthrone_oxy"/>
    <property type="match status" value="1"/>
</dbReference>
<reference evidence="2 3" key="1">
    <citation type="journal article" date="2015" name="Genome Announc.">
        <title>Complete Genome Sequencing of Protease-Producing Novel Arthrobacter sp. Strain IHBB 11108 Using PacBio Single-Molecule Real-Time Sequencing Technology.</title>
        <authorList>
            <person name="Kiran S."/>
            <person name="Swarnkar M.K."/>
            <person name="Pal M."/>
            <person name="Thakur R."/>
            <person name="Tewari R."/>
            <person name="Singh A.K."/>
            <person name="Gulati A."/>
        </authorList>
    </citation>
    <scope>NUCLEOTIDE SEQUENCE [LARGE SCALE GENOMIC DNA]</scope>
    <source>
        <strain evidence="2 3">IHBB 11108</strain>
    </source>
</reference>
<dbReference type="EMBL" id="CP011005">
    <property type="protein sequence ID" value="AJT40408.1"/>
    <property type="molecule type" value="Genomic_DNA"/>
</dbReference>
<keyword evidence="1" id="KW-0812">Transmembrane</keyword>
<dbReference type="InterPro" id="IPR013901">
    <property type="entry name" value="Anthrone_oxy"/>
</dbReference>
<dbReference type="Proteomes" id="UP000061839">
    <property type="component" value="Chromosome"/>
</dbReference>
<accession>A0A0D4BVR4</accession>
<gene>
    <name evidence="2" type="ORF">UM93_00485</name>
</gene>
<dbReference type="RefSeq" id="WP_045073004.1">
    <property type="nucleotide sequence ID" value="NZ_CP011005.1"/>
</dbReference>
<protein>
    <recommendedName>
        <fullName evidence="4">DUF1772 domain-containing protein</fullName>
    </recommendedName>
</protein>
<evidence type="ECO:0000313" key="3">
    <source>
        <dbReference type="Proteomes" id="UP000061839"/>
    </source>
</evidence>
<proteinExistence type="predicted"/>
<feature type="transmembrane region" description="Helical" evidence="1">
    <location>
        <begin position="6"/>
        <end position="27"/>
    </location>
</feature>
<keyword evidence="1" id="KW-1133">Transmembrane helix</keyword>
<organism evidence="2 3">
    <name type="scientific">Psychromicrobium lacuslunae</name>
    <dbReference type="NCBI Taxonomy" id="1618207"/>
    <lineage>
        <taxon>Bacteria</taxon>
        <taxon>Bacillati</taxon>
        <taxon>Actinomycetota</taxon>
        <taxon>Actinomycetes</taxon>
        <taxon>Micrococcales</taxon>
        <taxon>Micrococcaceae</taxon>
        <taxon>Psychromicrobium</taxon>
    </lineage>
</organism>
<sequence length="151" mass="15911">MTDPWTATASIVSIVSAALLGGVYLAFTSMVMPALKRTGSRDAAGVMNKINVAAEQPGFLSIFALGALSAVAVLLLNLPQLGETAALWRIAGAVLSLFGTLITMVHNVPRNRRLSAEPDFWPRFATEWSRSNLLRGLSSGLGAVFGVLGLL</sequence>
<feature type="transmembrane region" description="Helical" evidence="1">
    <location>
        <begin position="86"/>
        <end position="105"/>
    </location>
</feature>
<keyword evidence="3" id="KW-1185">Reference proteome</keyword>
<dbReference type="KEGG" id="ari:UM93_00485"/>
<evidence type="ECO:0000313" key="2">
    <source>
        <dbReference type="EMBL" id="AJT40408.1"/>
    </source>
</evidence>
<evidence type="ECO:0008006" key="4">
    <source>
        <dbReference type="Google" id="ProtNLM"/>
    </source>
</evidence>
<dbReference type="HOGENOM" id="CLU_111152_2_1_11"/>
<keyword evidence="1" id="KW-0472">Membrane</keyword>
<evidence type="ECO:0000256" key="1">
    <source>
        <dbReference type="SAM" id="Phobius"/>
    </source>
</evidence>
<dbReference type="AlphaFoldDB" id="A0A0D4BVR4"/>
<dbReference type="OrthoDB" id="4827927at2"/>
<dbReference type="STRING" id="1618207.UM93_00485"/>